<dbReference type="Pfam" id="PF03800">
    <property type="entry name" value="Nuf2"/>
    <property type="match status" value="1"/>
</dbReference>
<dbReference type="GO" id="GO:0051301">
    <property type="term" value="P:cell division"/>
    <property type="evidence" value="ECO:0007669"/>
    <property type="project" value="UniProtKB-KW"/>
</dbReference>
<dbReference type="OrthoDB" id="8194677at2759"/>
<dbReference type="InterPro" id="IPR005549">
    <property type="entry name" value="Kinetochore_Nuf2_N"/>
</dbReference>
<gene>
    <name evidence="14" type="ORF">SISNIDRAFT_403455</name>
</gene>
<feature type="domain" description="Nuf2 DHR10-like" evidence="13">
    <location>
        <begin position="258"/>
        <end position="373"/>
    </location>
</feature>
<feature type="domain" description="Kinetochore protein Nuf2 N-terminal" evidence="12">
    <location>
        <begin position="6"/>
        <end position="142"/>
    </location>
</feature>
<evidence type="ECO:0000259" key="12">
    <source>
        <dbReference type="Pfam" id="PF03800"/>
    </source>
</evidence>
<dbReference type="GO" id="GO:0031262">
    <property type="term" value="C:Ndc80 complex"/>
    <property type="evidence" value="ECO:0007669"/>
    <property type="project" value="InterPro"/>
</dbReference>
<dbReference type="STRING" id="1314777.A0A165AN31"/>
<dbReference type="GO" id="GO:0005634">
    <property type="term" value="C:nucleus"/>
    <property type="evidence" value="ECO:0007669"/>
    <property type="project" value="UniProtKB-SubCell"/>
</dbReference>
<keyword evidence="7 11" id="KW-0175">Coiled coil</keyword>
<evidence type="ECO:0000259" key="13">
    <source>
        <dbReference type="Pfam" id="PF18595"/>
    </source>
</evidence>
<organism evidence="14 15">
    <name type="scientific">Sistotremastrum niveocremeum HHB9708</name>
    <dbReference type="NCBI Taxonomy" id="1314777"/>
    <lineage>
        <taxon>Eukaryota</taxon>
        <taxon>Fungi</taxon>
        <taxon>Dikarya</taxon>
        <taxon>Basidiomycota</taxon>
        <taxon>Agaricomycotina</taxon>
        <taxon>Agaricomycetes</taxon>
        <taxon>Sistotremastrales</taxon>
        <taxon>Sistotremastraceae</taxon>
        <taxon>Sertulicium</taxon>
        <taxon>Sertulicium niveocremeum</taxon>
    </lineage>
</organism>
<keyword evidence="5" id="KW-0132">Cell division</keyword>
<name>A0A165AN31_9AGAM</name>
<dbReference type="Pfam" id="PF18595">
    <property type="entry name" value="Nuf2_DHR10-like"/>
    <property type="match status" value="1"/>
</dbReference>
<keyword evidence="4" id="KW-0158">Chromosome</keyword>
<dbReference type="InterPro" id="IPR041112">
    <property type="entry name" value="Nuf2_DHR10-like"/>
</dbReference>
<keyword evidence="15" id="KW-1185">Reference proteome</keyword>
<evidence type="ECO:0000256" key="9">
    <source>
        <dbReference type="ARBA" id="ARBA00023306"/>
    </source>
</evidence>
<dbReference type="Gene3D" id="1.10.418.60">
    <property type="entry name" value="Ncd80 complex, Nuf2 subunit"/>
    <property type="match status" value="1"/>
</dbReference>
<evidence type="ECO:0000313" key="14">
    <source>
        <dbReference type="EMBL" id="KZS99318.1"/>
    </source>
</evidence>
<comment type="similarity">
    <text evidence="3">Belongs to the NUF2 family.</text>
</comment>
<keyword evidence="10" id="KW-0137">Centromere</keyword>
<reference evidence="14 15" key="1">
    <citation type="journal article" date="2016" name="Mol. Biol. Evol.">
        <title>Comparative Genomics of Early-Diverging Mushroom-Forming Fungi Provides Insights into the Origins of Lignocellulose Decay Capabilities.</title>
        <authorList>
            <person name="Nagy L.G."/>
            <person name="Riley R."/>
            <person name="Tritt A."/>
            <person name="Adam C."/>
            <person name="Daum C."/>
            <person name="Floudas D."/>
            <person name="Sun H."/>
            <person name="Yadav J.S."/>
            <person name="Pangilinan J."/>
            <person name="Larsson K.H."/>
            <person name="Matsuura K."/>
            <person name="Barry K."/>
            <person name="Labutti K."/>
            <person name="Kuo R."/>
            <person name="Ohm R.A."/>
            <person name="Bhattacharya S.S."/>
            <person name="Shirouzu T."/>
            <person name="Yoshinaga Y."/>
            <person name="Martin F.M."/>
            <person name="Grigoriev I.V."/>
            <person name="Hibbett D.S."/>
        </authorList>
    </citation>
    <scope>NUCLEOTIDE SEQUENCE [LARGE SCALE GENOMIC DNA]</scope>
    <source>
        <strain evidence="14 15">HHB9708</strain>
    </source>
</reference>
<keyword evidence="6" id="KW-0498">Mitosis</keyword>
<proteinExistence type="inferred from homology"/>
<evidence type="ECO:0000256" key="3">
    <source>
        <dbReference type="ARBA" id="ARBA00005498"/>
    </source>
</evidence>
<accession>A0A165AN31</accession>
<sequence length="445" mass="51322">MTTGGYSFPSADLPEIVSVVQDWGLQDVHQSQIAACDVQVIQSIYALALERVTGITTAALDQATEKSLLPIDEYPDICVGGISMNFLLYHIQRIAGASRLEGFYLKDLAQPERARTLNNLSAIINFVKFTEEQIDFVASLQDNSYQASLERERLLSEIEEMRNRVQTTRAQRAAEQPECERLSAKIQELTDNLISVKDSQTKVVAEVDELRRHKTALLDRKAGMRNEIALAIEKRDKLRSRIVQDPDRLKRILEKKSHMVQEERASIANAEAKQRNLQSKAESLAAYEQDIRISVQQLKTIETEQNHLDVTQQKLNDLKATLDEKNIERSESQTNLERCQLQVEHANLKLERANQAAEERRITSQATVDRLRRDWEEMSSGRRDHDRQVEETRRQIAEIEQKMQSHLREQETEMNELLAEYFRLRHQIDVYMETLSNKLGLRLES</sequence>
<protein>
    <submittedName>
        <fullName evidence="14">Uncharacterized protein</fullName>
    </submittedName>
</protein>
<dbReference type="InterPro" id="IPR038275">
    <property type="entry name" value="Nuf2_N_sf"/>
</dbReference>
<evidence type="ECO:0000256" key="5">
    <source>
        <dbReference type="ARBA" id="ARBA00022618"/>
    </source>
</evidence>
<comment type="subcellular location">
    <subcellularLocation>
        <location evidence="2">Chromosome</location>
        <location evidence="2">Centromere</location>
    </subcellularLocation>
    <subcellularLocation>
        <location evidence="1">Nucleus</location>
    </subcellularLocation>
</comment>
<evidence type="ECO:0000256" key="6">
    <source>
        <dbReference type="ARBA" id="ARBA00022776"/>
    </source>
</evidence>
<evidence type="ECO:0000256" key="4">
    <source>
        <dbReference type="ARBA" id="ARBA00022454"/>
    </source>
</evidence>
<evidence type="ECO:0000256" key="2">
    <source>
        <dbReference type="ARBA" id="ARBA00004584"/>
    </source>
</evidence>
<evidence type="ECO:0000256" key="10">
    <source>
        <dbReference type="ARBA" id="ARBA00023328"/>
    </source>
</evidence>
<keyword evidence="9" id="KW-0131">Cell cycle</keyword>
<keyword evidence="8" id="KW-0539">Nucleus</keyword>
<evidence type="ECO:0000256" key="11">
    <source>
        <dbReference type="SAM" id="Coils"/>
    </source>
</evidence>
<evidence type="ECO:0000313" key="15">
    <source>
        <dbReference type="Proteomes" id="UP000076722"/>
    </source>
</evidence>
<dbReference type="Proteomes" id="UP000076722">
    <property type="component" value="Unassembled WGS sequence"/>
</dbReference>
<feature type="coiled-coil region" evidence="11">
    <location>
        <begin position="151"/>
        <end position="427"/>
    </location>
</feature>
<evidence type="ECO:0000256" key="8">
    <source>
        <dbReference type="ARBA" id="ARBA00023242"/>
    </source>
</evidence>
<dbReference type="AlphaFoldDB" id="A0A165AN31"/>
<dbReference type="EMBL" id="KV419394">
    <property type="protein sequence ID" value="KZS99318.1"/>
    <property type="molecule type" value="Genomic_DNA"/>
</dbReference>
<evidence type="ECO:0000256" key="1">
    <source>
        <dbReference type="ARBA" id="ARBA00004123"/>
    </source>
</evidence>
<evidence type="ECO:0000256" key="7">
    <source>
        <dbReference type="ARBA" id="ARBA00023054"/>
    </source>
</evidence>